<dbReference type="RefSeq" id="WP_311184472.1">
    <property type="nucleotide sequence ID" value="NZ_CP115543.1"/>
</dbReference>
<name>A0ABY9YI78_9GAMM</name>
<feature type="transmembrane region" description="Helical" evidence="11">
    <location>
        <begin position="227"/>
        <end position="249"/>
    </location>
</feature>
<sequence length="275" mass="29544">MSLTLFLVVLFAGLLHASWNAIVKRGSDTLLTTILVTGAAALISALLLPWVAAPHPRSWPWLAASTVLQAGYYVLVARTYRMTDMSAAYPLMRGCAPIVVAVVAALLLGEHLAAGAWMGIVLVCGGILCMAHGIQRQHLWRPLLNAGVIATYTLVDAYGARQSGSALGYTLWLFLLSGLPLPIWALWARSPRLVGYARANWHYGLVGGIGTLTSYGLALWAMTQAPVAMVSALRETSIVFAVIISAFVLRERVRRQRWLAAGLIVVGVGVLRFAG</sequence>
<keyword evidence="3" id="KW-0444">Lipid biosynthesis</keyword>
<gene>
    <name evidence="13" type="ORF">PDM28_08655</name>
</gene>
<dbReference type="PANTHER" id="PTHR30561">
    <property type="entry name" value="SMR FAMILY PROTON-DEPENDENT DRUG EFFLUX TRANSPORTER SUGE"/>
    <property type="match status" value="1"/>
</dbReference>
<feature type="domain" description="EamA" evidence="12">
    <location>
        <begin position="148"/>
        <end position="271"/>
    </location>
</feature>
<dbReference type="Gene3D" id="1.10.3730.20">
    <property type="match status" value="2"/>
</dbReference>
<evidence type="ECO:0000256" key="11">
    <source>
        <dbReference type="SAM" id="Phobius"/>
    </source>
</evidence>
<protein>
    <submittedName>
        <fullName evidence="13">DMT family transporter</fullName>
    </submittedName>
</protein>
<evidence type="ECO:0000313" key="14">
    <source>
        <dbReference type="Proteomes" id="UP001305421"/>
    </source>
</evidence>
<feature type="transmembrane region" description="Helical" evidence="11">
    <location>
        <begin position="200"/>
        <end position="221"/>
    </location>
</feature>
<evidence type="ECO:0000256" key="10">
    <source>
        <dbReference type="ARBA" id="ARBA00023136"/>
    </source>
</evidence>
<dbReference type="InterPro" id="IPR037185">
    <property type="entry name" value="EmrE-like"/>
</dbReference>
<evidence type="ECO:0000256" key="5">
    <source>
        <dbReference type="ARBA" id="ARBA00022556"/>
    </source>
</evidence>
<keyword evidence="9" id="KW-0443">Lipid metabolism</keyword>
<evidence type="ECO:0000256" key="7">
    <source>
        <dbReference type="ARBA" id="ARBA00022985"/>
    </source>
</evidence>
<keyword evidence="7" id="KW-0448">Lipopolysaccharide biosynthesis</keyword>
<feature type="domain" description="EamA" evidence="12">
    <location>
        <begin position="7"/>
        <end position="130"/>
    </location>
</feature>
<keyword evidence="5" id="KW-0441">Lipid A biosynthesis</keyword>
<dbReference type="PANTHER" id="PTHR30561:SF9">
    <property type="entry name" value="4-AMINO-4-DEOXY-L-ARABINOSE-PHOSPHOUNDECAPRENOL FLIPPASE SUBUNIT ARNF-RELATED"/>
    <property type="match status" value="1"/>
</dbReference>
<feature type="transmembrane region" description="Helical" evidence="11">
    <location>
        <begin position="143"/>
        <end position="160"/>
    </location>
</feature>
<evidence type="ECO:0000256" key="8">
    <source>
        <dbReference type="ARBA" id="ARBA00022989"/>
    </source>
</evidence>
<dbReference type="InterPro" id="IPR000620">
    <property type="entry name" value="EamA_dom"/>
</dbReference>
<dbReference type="SUPFAM" id="SSF103481">
    <property type="entry name" value="Multidrug resistance efflux transporter EmrE"/>
    <property type="match status" value="2"/>
</dbReference>
<proteinExistence type="predicted"/>
<keyword evidence="10 11" id="KW-0472">Membrane</keyword>
<evidence type="ECO:0000313" key="13">
    <source>
        <dbReference type="EMBL" id="WNH50341.1"/>
    </source>
</evidence>
<evidence type="ECO:0000256" key="6">
    <source>
        <dbReference type="ARBA" id="ARBA00022692"/>
    </source>
</evidence>
<comment type="subcellular location">
    <subcellularLocation>
        <location evidence="1">Cell membrane</location>
        <topology evidence="1">Multi-pass membrane protein</topology>
    </subcellularLocation>
</comment>
<reference evidence="13 14" key="1">
    <citation type="submission" date="2022-12" db="EMBL/GenBank/DDBJ databases">
        <title>Two new species, Stenotrophomonas aracearum and Stenotrophomonas oahuensis, isolated from Anthurium (Araceae family) in Hawaii.</title>
        <authorList>
            <person name="Chunag S.C."/>
            <person name="Dobhal S."/>
            <person name="Alvarez A."/>
            <person name="Arif M."/>
        </authorList>
    </citation>
    <scope>NUCLEOTIDE SEQUENCE [LARGE SCALE GENOMIC DNA]</scope>
    <source>
        <strain evidence="13 14">A5588</strain>
    </source>
</reference>
<feature type="transmembrane region" description="Helical" evidence="11">
    <location>
        <begin position="87"/>
        <end position="108"/>
    </location>
</feature>
<dbReference type="Proteomes" id="UP001305421">
    <property type="component" value="Chromosome"/>
</dbReference>
<keyword evidence="2" id="KW-1003">Cell membrane</keyword>
<evidence type="ECO:0000256" key="9">
    <source>
        <dbReference type="ARBA" id="ARBA00023098"/>
    </source>
</evidence>
<evidence type="ECO:0000256" key="2">
    <source>
        <dbReference type="ARBA" id="ARBA00022475"/>
    </source>
</evidence>
<dbReference type="EMBL" id="CP115543">
    <property type="protein sequence ID" value="WNH50341.1"/>
    <property type="molecule type" value="Genomic_DNA"/>
</dbReference>
<evidence type="ECO:0000259" key="12">
    <source>
        <dbReference type="Pfam" id="PF00892"/>
    </source>
</evidence>
<keyword evidence="14" id="KW-1185">Reference proteome</keyword>
<organism evidence="13 14">
    <name type="scientific">Stenotrophomonas aracearum</name>
    <dbReference type="NCBI Taxonomy" id="3003272"/>
    <lineage>
        <taxon>Bacteria</taxon>
        <taxon>Pseudomonadati</taxon>
        <taxon>Pseudomonadota</taxon>
        <taxon>Gammaproteobacteria</taxon>
        <taxon>Lysobacterales</taxon>
        <taxon>Lysobacteraceae</taxon>
        <taxon>Stenotrophomonas</taxon>
    </lineage>
</organism>
<evidence type="ECO:0000256" key="4">
    <source>
        <dbReference type="ARBA" id="ARBA00022519"/>
    </source>
</evidence>
<dbReference type="Pfam" id="PF00892">
    <property type="entry name" value="EamA"/>
    <property type="match status" value="2"/>
</dbReference>
<feature type="transmembrane region" description="Helical" evidence="11">
    <location>
        <begin position="166"/>
        <end position="188"/>
    </location>
</feature>
<accession>A0ABY9YI78</accession>
<keyword evidence="8 11" id="KW-1133">Transmembrane helix</keyword>
<evidence type="ECO:0000256" key="1">
    <source>
        <dbReference type="ARBA" id="ARBA00004651"/>
    </source>
</evidence>
<feature type="transmembrane region" description="Helical" evidence="11">
    <location>
        <begin position="114"/>
        <end position="131"/>
    </location>
</feature>
<feature type="transmembrane region" description="Helical" evidence="11">
    <location>
        <begin position="30"/>
        <end position="52"/>
    </location>
</feature>
<keyword evidence="6 11" id="KW-0812">Transmembrane</keyword>
<keyword evidence="4" id="KW-0997">Cell inner membrane</keyword>
<evidence type="ECO:0000256" key="3">
    <source>
        <dbReference type="ARBA" id="ARBA00022516"/>
    </source>
</evidence>
<dbReference type="InterPro" id="IPR000390">
    <property type="entry name" value="Small_drug/metabolite_transptr"/>
</dbReference>